<dbReference type="Proteomes" id="UP000887565">
    <property type="component" value="Unplaced"/>
</dbReference>
<proteinExistence type="predicted"/>
<reference evidence="2" key="1">
    <citation type="submission" date="2022-11" db="UniProtKB">
        <authorList>
            <consortium name="WormBaseParasite"/>
        </authorList>
    </citation>
    <scope>IDENTIFICATION</scope>
</reference>
<name>A0A915IWJ0_ROMCU</name>
<dbReference type="SUPFAM" id="SSF52047">
    <property type="entry name" value="RNI-like"/>
    <property type="match status" value="1"/>
</dbReference>
<accession>A0A915IWJ0</accession>
<dbReference type="Gene3D" id="3.80.10.10">
    <property type="entry name" value="Ribonuclease Inhibitor"/>
    <property type="match status" value="1"/>
</dbReference>
<protein>
    <submittedName>
        <fullName evidence="2">Uncharacterized protein</fullName>
    </submittedName>
</protein>
<evidence type="ECO:0000313" key="1">
    <source>
        <dbReference type="Proteomes" id="UP000887565"/>
    </source>
</evidence>
<evidence type="ECO:0000313" key="2">
    <source>
        <dbReference type="WBParaSite" id="nRc.2.0.1.t17775-RA"/>
    </source>
</evidence>
<dbReference type="InterPro" id="IPR032675">
    <property type="entry name" value="LRR_dom_sf"/>
</dbReference>
<keyword evidence="1" id="KW-1185">Reference proteome</keyword>
<dbReference type="WBParaSite" id="nRc.2.0.1.t17775-RA">
    <property type="protein sequence ID" value="nRc.2.0.1.t17775-RA"/>
    <property type="gene ID" value="nRc.2.0.1.g17775"/>
</dbReference>
<organism evidence="1 2">
    <name type="scientific">Romanomermis culicivorax</name>
    <name type="common">Nematode worm</name>
    <dbReference type="NCBI Taxonomy" id="13658"/>
    <lineage>
        <taxon>Eukaryota</taxon>
        <taxon>Metazoa</taxon>
        <taxon>Ecdysozoa</taxon>
        <taxon>Nematoda</taxon>
        <taxon>Enoplea</taxon>
        <taxon>Dorylaimia</taxon>
        <taxon>Mermithida</taxon>
        <taxon>Mermithoidea</taxon>
        <taxon>Mermithidae</taxon>
        <taxon>Romanomermis</taxon>
    </lineage>
</organism>
<sequence>MRLGCEFLRFPFSLRCLAPDVAASKLICSSSLEGIDLYNSHIGCSASFDSILDQCPNLRYFSIDALNGEVMRKLPLKAPKLQYLRLRDCLAVSLSYGTISPIVNDLIRVVENLPNLCRLCVDHRLYDLLLGYESIKRLCRRKKLLVTADRLSRVRDDLFMEWMHLCRRDPSM</sequence>
<dbReference type="AlphaFoldDB" id="A0A915IWJ0"/>